<organism evidence="4 5">
    <name type="scientific">Heterostelium pallidum (strain ATCC 26659 / Pp 5 / PN500)</name>
    <name type="common">Cellular slime mold</name>
    <name type="synonym">Polysphondylium pallidum</name>
    <dbReference type="NCBI Taxonomy" id="670386"/>
    <lineage>
        <taxon>Eukaryota</taxon>
        <taxon>Amoebozoa</taxon>
        <taxon>Evosea</taxon>
        <taxon>Eumycetozoa</taxon>
        <taxon>Dictyostelia</taxon>
        <taxon>Acytosteliales</taxon>
        <taxon>Acytosteliaceae</taxon>
        <taxon>Heterostelium</taxon>
    </lineage>
</organism>
<dbReference type="SUPFAM" id="SSF50965">
    <property type="entry name" value="Galactose oxidase, central domain"/>
    <property type="match status" value="1"/>
</dbReference>
<keyword evidence="5" id="KW-1185">Reference proteome</keyword>
<evidence type="ECO:0000259" key="3">
    <source>
        <dbReference type="PROSITE" id="PS50119"/>
    </source>
</evidence>
<dbReference type="InterPro" id="IPR000315">
    <property type="entry name" value="Znf_B-box"/>
</dbReference>
<dbReference type="GeneID" id="31359322"/>
<dbReference type="InterPro" id="IPR011043">
    <property type="entry name" value="Gal_Oxase/kelch_b-propeller"/>
</dbReference>
<evidence type="ECO:0000313" key="4">
    <source>
        <dbReference type="EMBL" id="EFA83048.1"/>
    </source>
</evidence>
<reference evidence="4 5" key="1">
    <citation type="journal article" date="2011" name="Genome Res.">
        <title>Phylogeny-wide analysis of social amoeba genomes highlights ancient origins for complex intercellular communication.</title>
        <authorList>
            <person name="Heidel A.J."/>
            <person name="Lawal H.M."/>
            <person name="Felder M."/>
            <person name="Schilde C."/>
            <person name="Helps N.R."/>
            <person name="Tunggal B."/>
            <person name="Rivero F."/>
            <person name="John U."/>
            <person name="Schleicher M."/>
            <person name="Eichinger L."/>
            <person name="Platzer M."/>
            <person name="Noegel A.A."/>
            <person name="Schaap P."/>
            <person name="Gloeckner G."/>
        </authorList>
    </citation>
    <scope>NUCLEOTIDE SEQUENCE [LARGE SCALE GENOMIC DNA]</scope>
    <source>
        <strain evidence="5">ATCC 26659 / Pp 5 / PN500</strain>
    </source>
</reference>
<evidence type="ECO:0000313" key="5">
    <source>
        <dbReference type="Proteomes" id="UP000001396"/>
    </source>
</evidence>
<dbReference type="InParanoid" id="D3B6S8"/>
<accession>D3B6S8</accession>
<feature type="region of interest" description="Disordered" evidence="2">
    <location>
        <begin position="301"/>
        <end position="320"/>
    </location>
</feature>
<evidence type="ECO:0000256" key="2">
    <source>
        <dbReference type="SAM" id="MobiDB-lite"/>
    </source>
</evidence>
<evidence type="ECO:0000256" key="1">
    <source>
        <dbReference type="PROSITE-ProRule" id="PRU00024"/>
    </source>
</evidence>
<dbReference type="PROSITE" id="PS50119">
    <property type="entry name" value="ZF_BBOX"/>
    <property type="match status" value="1"/>
</dbReference>
<keyword evidence="1" id="KW-0479">Metal-binding</keyword>
<feature type="domain" description="B box-type" evidence="3">
    <location>
        <begin position="12"/>
        <end position="49"/>
    </location>
</feature>
<feature type="region of interest" description="Disordered" evidence="2">
    <location>
        <begin position="165"/>
        <end position="192"/>
    </location>
</feature>
<sequence length="592" mass="68025">MNQKDKCVNFRCLEHGRVFEIICYQCSKLMCSRCSTTHIKETSHQNCDHIDDIRQSLNKILLENNTNNNNNNNNNSKDENNISCHIGERITTIWTIIKSSTEQYQRLSSTEKEISDHFHKLHEYLVVEEQKLKNPIIKDKDTINSHLIDNIRELRDLVDIIHLNGTDTRNDDTESNSDSDDNDSSTTALEDTTDRYSSAAIMKSISSSSTLNSFVKSNSDTLFNQCNQNNNRYTERLSFYDNEIDSLILDSVFKYSNQFKSLSAANQPNNNDSIVDYSLDTKEIDTTKFDELLNQSIKLSIKSPSPQSSSATTPTTTSISPNSKQTYIFAAHRSSGITLIDINNNYSFEEIHVGYDFTSTPNSTVVVGDYIYVFGSRSHKNRYLRYSISKKSFTLFEMKGINEGCWISACYDGRDHIYLVNSAGQARFDTFNINTQKFEKRPVLLDVPGTHVLSVFHKGMIYSIPMDRNSIVVYNPTKQSVEELYSSKLFKLTHSACTDGSGNIYLLSNDKRFIRINVETTDITNLSPISFYLDDYSSMTYHRVSEEECYIYLFGGEEYKNHIYSVQTNKWEEFHKDDIFSRSYCPSVVFEK</sequence>
<proteinExistence type="predicted"/>
<name>D3B6S8_HETP5</name>
<dbReference type="RefSeq" id="XP_020435165.1">
    <property type="nucleotide sequence ID" value="XM_020574751.1"/>
</dbReference>
<dbReference type="GO" id="GO:0008270">
    <property type="term" value="F:zinc ion binding"/>
    <property type="evidence" value="ECO:0007669"/>
    <property type="project" value="UniProtKB-KW"/>
</dbReference>
<keyword evidence="1" id="KW-0862">Zinc</keyword>
<dbReference type="AlphaFoldDB" id="D3B6S8"/>
<dbReference type="Proteomes" id="UP000001396">
    <property type="component" value="Unassembled WGS sequence"/>
</dbReference>
<dbReference type="EMBL" id="ADBJ01000017">
    <property type="protein sequence ID" value="EFA83048.1"/>
    <property type="molecule type" value="Genomic_DNA"/>
</dbReference>
<dbReference type="Gene3D" id="2.120.10.80">
    <property type="entry name" value="Kelch-type beta propeller"/>
    <property type="match status" value="1"/>
</dbReference>
<comment type="caution">
    <text evidence="4">The sequence shown here is derived from an EMBL/GenBank/DDBJ whole genome shotgun (WGS) entry which is preliminary data.</text>
</comment>
<gene>
    <name evidence="4" type="ORF">PPL_03835</name>
</gene>
<feature type="compositionally biased region" description="Acidic residues" evidence="2">
    <location>
        <begin position="173"/>
        <end position="183"/>
    </location>
</feature>
<keyword evidence="1" id="KW-0863">Zinc-finger</keyword>
<protein>
    <recommendedName>
        <fullName evidence="3">B box-type domain-containing protein</fullName>
    </recommendedName>
</protein>
<dbReference type="InterPro" id="IPR015915">
    <property type="entry name" value="Kelch-typ_b-propeller"/>
</dbReference>